<feature type="coiled-coil region" evidence="1">
    <location>
        <begin position="229"/>
        <end position="281"/>
    </location>
</feature>
<evidence type="ECO:0000313" key="4">
    <source>
        <dbReference type="Proteomes" id="UP000674318"/>
    </source>
</evidence>
<sequence length="710" mass="76698">MADPTMGMPSPCVSSSRIASQSEWRRNRVTWVSASITHGDPEKMLSASESRAGALTCDALKRLERQLANREELLFGPSYRESAGQVAFRAQSPCGAGSSSGAEDGGYIGGKGCMQCSDDEEVCTARMARRIRAFLDSVKGEDFVCDPSPMGATSLDANSGDLREEALRQQRLTRATVDEMRSIAAEAQRELVVALYEVIHLESVLVEMSDDAAVLERTVGQRDETIEMLKMQLSMADEYNEELHDAKKEVLRKLSDAKTEMALLSQRNATLSNLLQRKERELEMSVAKSANAPASTSLPVPERGYEGSLTAEESPSVLKRVSVSAEGLNKVSRLTTSGPLPRPPYGSGEMHWKPRITEETLQSTDGEAIDVDQHSPRTGDAQKLLAAHASRASGGGCCISPANVERGGSMDTERVLRPPSGGGVRSVSFLESDVQILHRGLQAQQAPAREVESSSVGHCQTTAKDNAAPQRQAAVSLGLASAGNTLQSGQGTSSGGAVSVDVKLAFLQRQLDRAEAYALRLEAELRIERERSRRQSADEKKLLENVMCLTRQLRDREALDREIRLLRRAGVSGVGDDGDGAAKERRSSLYRYSSSRDRSTSVRLAASIIAEEDRGGSGEDPPSAVTRSKGRGADAFGADVVVVSAGMAGGTSPEMRRRKELALAVLCDNDEARQKGHFSDLQSDALHQRDQAGLLLHQAFLSLPCAMQRQ</sequence>
<dbReference type="GeneID" id="94286759"/>
<dbReference type="OrthoDB" id="267842at2759"/>
<dbReference type="RefSeq" id="XP_067752839.1">
    <property type="nucleotide sequence ID" value="XM_067896682.1"/>
</dbReference>
<dbReference type="KEGG" id="phet:94286759"/>
<comment type="caution">
    <text evidence="3">The sequence shown here is derived from an EMBL/GenBank/DDBJ whole genome shotgun (WGS) entry which is preliminary data.</text>
</comment>
<keyword evidence="1" id="KW-0175">Coiled coil</keyword>
<feature type="region of interest" description="Disordered" evidence="2">
    <location>
        <begin position="403"/>
        <end position="424"/>
    </location>
</feature>
<accession>A0A836I596</accession>
<evidence type="ECO:0000313" key="3">
    <source>
        <dbReference type="EMBL" id="KAG5490511.1"/>
    </source>
</evidence>
<protein>
    <submittedName>
        <fullName evidence="3">Uncharacterized protein</fullName>
    </submittedName>
</protein>
<gene>
    <name evidence="3" type="ORF">JKF63_00631</name>
</gene>
<feature type="region of interest" description="Disordered" evidence="2">
    <location>
        <begin position="573"/>
        <end position="592"/>
    </location>
</feature>
<dbReference type="Proteomes" id="UP000674318">
    <property type="component" value="Unassembled WGS sequence"/>
</dbReference>
<dbReference type="EMBL" id="JAFJZO010000036">
    <property type="protein sequence ID" value="KAG5490511.1"/>
    <property type="molecule type" value="Genomic_DNA"/>
</dbReference>
<reference evidence="3 4" key="1">
    <citation type="submission" date="2021-02" db="EMBL/GenBank/DDBJ databases">
        <title>Porcisia hertigi Genome sequencing and assembly.</title>
        <authorList>
            <person name="Almutairi H."/>
            <person name="Gatherer D."/>
        </authorList>
    </citation>
    <scope>NUCLEOTIDE SEQUENCE [LARGE SCALE GENOMIC DNA]</scope>
    <source>
        <strain evidence="3 4">C119</strain>
    </source>
</reference>
<keyword evidence="4" id="KW-1185">Reference proteome</keyword>
<feature type="compositionally biased region" description="Polar residues" evidence="2">
    <location>
        <begin position="453"/>
        <end position="464"/>
    </location>
</feature>
<organism evidence="3 4">
    <name type="scientific">Porcisia hertigi</name>
    <dbReference type="NCBI Taxonomy" id="2761500"/>
    <lineage>
        <taxon>Eukaryota</taxon>
        <taxon>Discoba</taxon>
        <taxon>Euglenozoa</taxon>
        <taxon>Kinetoplastea</taxon>
        <taxon>Metakinetoplastina</taxon>
        <taxon>Trypanosomatida</taxon>
        <taxon>Trypanosomatidae</taxon>
        <taxon>Leishmaniinae</taxon>
        <taxon>Porcisia</taxon>
    </lineage>
</organism>
<feature type="region of interest" description="Disordered" evidence="2">
    <location>
        <begin position="285"/>
        <end position="312"/>
    </location>
</feature>
<proteinExistence type="predicted"/>
<name>A0A836I596_9TRYP</name>
<dbReference type="AlphaFoldDB" id="A0A836I596"/>
<evidence type="ECO:0000256" key="1">
    <source>
        <dbReference type="SAM" id="Coils"/>
    </source>
</evidence>
<feature type="region of interest" description="Disordered" evidence="2">
    <location>
        <begin position="445"/>
        <end position="470"/>
    </location>
</feature>
<feature type="region of interest" description="Disordered" evidence="2">
    <location>
        <begin position="609"/>
        <end position="631"/>
    </location>
</feature>
<evidence type="ECO:0000256" key="2">
    <source>
        <dbReference type="SAM" id="MobiDB-lite"/>
    </source>
</evidence>
<feature type="coiled-coil region" evidence="1">
    <location>
        <begin position="504"/>
        <end position="569"/>
    </location>
</feature>